<dbReference type="AlphaFoldDB" id="A0A831WCG4"/>
<protein>
    <recommendedName>
        <fullName evidence="3">Glycine cleavage system H protein</fullName>
    </recommendedName>
</protein>
<comment type="function">
    <text evidence="3">The glycine cleavage system catalyzes the degradation of glycine. The H protein shuttles the methylamine group of glycine from the P protein to the T protein.</text>
</comment>
<gene>
    <name evidence="3 6" type="primary">gcvH</name>
    <name evidence="6" type="ORF">ENJ12_02400</name>
</gene>
<organism evidence="6">
    <name type="scientific">Thiolapillus brandeum</name>
    <dbReference type="NCBI Taxonomy" id="1076588"/>
    <lineage>
        <taxon>Bacteria</taxon>
        <taxon>Pseudomonadati</taxon>
        <taxon>Pseudomonadota</taxon>
        <taxon>Gammaproteobacteria</taxon>
        <taxon>Chromatiales</taxon>
        <taxon>Sedimenticolaceae</taxon>
        <taxon>Thiolapillus</taxon>
    </lineage>
</organism>
<sequence length="127" mass="14073">MSNPEDCLFHQEHMWCRCEADNHLVIGVSHHAQTSLGEVVFVELPEPGSSIRQGEALGIIESVKVVNDLIAPADGTVVEVNEQLAETPTTVNDDPYGHGWMLRIKMESQEQLAELMNETDYLDSVKG</sequence>
<dbReference type="PROSITE" id="PS50968">
    <property type="entry name" value="BIOTINYL_LIPOYL"/>
    <property type="match status" value="1"/>
</dbReference>
<dbReference type="HAMAP" id="MF_00272">
    <property type="entry name" value="GcvH"/>
    <property type="match status" value="1"/>
</dbReference>
<dbReference type="GO" id="GO:0005960">
    <property type="term" value="C:glycine cleavage complex"/>
    <property type="evidence" value="ECO:0007669"/>
    <property type="project" value="InterPro"/>
</dbReference>
<comment type="similarity">
    <text evidence="1 3">Belongs to the GcvH family.</text>
</comment>
<reference evidence="6" key="1">
    <citation type="journal article" date="2020" name="mSystems">
        <title>Genome- and Community-Level Interaction Insights into Carbon Utilization and Element Cycling Functions of Hydrothermarchaeota in Hydrothermal Sediment.</title>
        <authorList>
            <person name="Zhou Z."/>
            <person name="Liu Y."/>
            <person name="Xu W."/>
            <person name="Pan J."/>
            <person name="Luo Z.H."/>
            <person name="Li M."/>
        </authorList>
    </citation>
    <scope>NUCLEOTIDE SEQUENCE [LARGE SCALE GENOMIC DNA]</scope>
    <source>
        <strain evidence="6">HyVt-458</strain>
    </source>
</reference>
<dbReference type="EMBL" id="DRLF01000094">
    <property type="protein sequence ID" value="HEC05674.1"/>
    <property type="molecule type" value="Genomic_DNA"/>
</dbReference>
<dbReference type="Proteomes" id="UP000886339">
    <property type="component" value="Unassembled WGS sequence"/>
</dbReference>
<dbReference type="InterPro" id="IPR002930">
    <property type="entry name" value="GCV_H"/>
</dbReference>
<evidence type="ECO:0000256" key="4">
    <source>
        <dbReference type="PIRSR" id="PIRSR617453-50"/>
    </source>
</evidence>
<dbReference type="GO" id="GO:0009249">
    <property type="term" value="P:protein lipoylation"/>
    <property type="evidence" value="ECO:0007669"/>
    <property type="project" value="TreeGrafter"/>
</dbReference>
<proteinExistence type="inferred from homology"/>
<dbReference type="InterPro" id="IPR017453">
    <property type="entry name" value="GCV_H_sub"/>
</dbReference>
<dbReference type="InterPro" id="IPR000089">
    <property type="entry name" value="Biotin_lipoyl"/>
</dbReference>
<name>A0A831WCG4_9GAMM</name>
<evidence type="ECO:0000259" key="5">
    <source>
        <dbReference type="PROSITE" id="PS50968"/>
    </source>
</evidence>
<dbReference type="InterPro" id="IPR011053">
    <property type="entry name" value="Single_hybrid_motif"/>
</dbReference>
<dbReference type="GO" id="GO:0019464">
    <property type="term" value="P:glycine decarboxylation via glycine cleavage system"/>
    <property type="evidence" value="ECO:0007669"/>
    <property type="project" value="UniProtKB-UniRule"/>
</dbReference>
<dbReference type="SUPFAM" id="SSF51230">
    <property type="entry name" value="Single hybrid motif"/>
    <property type="match status" value="1"/>
</dbReference>
<evidence type="ECO:0000256" key="3">
    <source>
        <dbReference type="HAMAP-Rule" id="MF_00272"/>
    </source>
</evidence>
<keyword evidence="2 3" id="KW-0450">Lipoyl</keyword>
<dbReference type="PROSITE" id="PS00189">
    <property type="entry name" value="LIPOYL"/>
    <property type="match status" value="1"/>
</dbReference>
<feature type="domain" description="Lipoyl-binding" evidence="5">
    <location>
        <begin position="23"/>
        <end position="105"/>
    </location>
</feature>
<dbReference type="GO" id="GO:0005737">
    <property type="term" value="C:cytoplasm"/>
    <property type="evidence" value="ECO:0007669"/>
    <property type="project" value="TreeGrafter"/>
</dbReference>
<dbReference type="NCBIfam" id="NF002270">
    <property type="entry name" value="PRK01202.1"/>
    <property type="match status" value="1"/>
</dbReference>
<dbReference type="InterPro" id="IPR033753">
    <property type="entry name" value="GCV_H/Fam206"/>
</dbReference>
<dbReference type="NCBIfam" id="TIGR00527">
    <property type="entry name" value="gcvH"/>
    <property type="match status" value="1"/>
</dbReference>
<accession>A0A831WCG4</accession>
<comment type="subunit">
    <text evidence="3">The glycine cleavage system is composed of four proteins: P, T, L and H.</text>
</comment>
<dbReference type="PANTHER" id="PTHR11715:SF3">
    <property type="entry name" value="GLYCINE CLEAVAGE SYSTEM H PROTEIN-RELATED"/>
    <property type="match status" value="1"/>
</dbReference>
<dbReference type="Gene3D" id="2.40.50.100">
    <property type="match status" value="1"/>
</dbReference>
<evidence type="ECO:0000313" key="6">
    <source>
        <dbReference type="EMBL" id="HEC05674.1"/>
    </source>
</evidence>
<dbReference type="InterPro" id="IPR003016">
    <property type="entry name" value="2-oxoA_DH_lipoyl-BS"/>
</dbReference>
<comment type="cofactor">
    <cofactor evidence="3">
        <name>(R)-lipoate</name>
        <dbReference type="ChEBI" id="CHEBI:83088"/>
    </cofactor>
    <text evidence="3">Binds 1 lipoyl cofactor covalently.</text>
</comment>
<dbReference type="CDD" id="cd06848">
    <property type="entry name" value="GCS_H"/>
    <property type="match status" value="1"/>
</dbReference>
<evidence type="ECO:0000256" key="2">
    <source>
        <dbReference type="ARBA" id="ARBA00022823"/>
    </source>
</evidence>
<feature type="modified residue" description="N6-lipoyllysine" evidence="3 4">
    <location>
        <position position="64"/>
    </location>
</feature>
<dbReference type="Pfam" id="PF01597">
    <property type="entry name" value="GCV_H"/>
    <property type="match status" value="1"/>
</dbReference>
<evidence type="ECO:0000256" key="1">
    <source>
        <dbReference type="ARBA" id="ARBA00009249"/>
    </source>
</evidence>
<comment type="caution">
    <text evidence="6">The sequence shown here is derived from an EMBL/GenBank/DDBJ whole genome shotgun (WGS) entry which is preliminary data.</text>
</comment>
<dbReference type="PANTHER" id="PTHR11715">
    <property type="entry name" value="GLYCINE CLEAVAGE SYSTEM H PROTEIN"/>
    <property type="match status" value="1"/>
</dbReference>